<dbReference type="GO" id="GO:0070566">
    <property type="term" value="F:adenylyltransferase activity"/>
    <property type="evidence" value="ECO:0007669"/>
    <property type="project" value="TreeGrafter"/>
</dbReference>
<dbReference type="AlphaFoldDB" id="A0A4R8S723"/>
<proteinExistence type="inferred from homology"/>
<dbReference type="EMBL" id="PECH01000004">
    <property type="protein sequence ID" value="TDZ85752.1"/>
    <property type="molecule type" value="Genomic_DNA"/>
</dbReference>
<dbReference type="InterPro" id="IPR040097">
    <property type="entry name" value="FAAL/FAAC"/>
</dbReference>
<dbReference type="PANTHER" id="PTHR22754">
    <property type="entry name" value="DISCO-INTERACTING PROTEIN 2 DIP2 -RELATED"/>
    <property type="match status" value="1"/>
</dbReference>
<dbReference type="GO" id="GO:0006633">
    <property type="term" value="P:fatty acid biosynthetic process"/>
    <property type="evidence" value="ECO:0007669"/>
    <property type="project" value="TreeGrafter"/>
</dbReference>
<dbReference type="InterPro" id="IPR020845">
    <property type="entry name" value="AMP-binding_CS"/>
</dbReference>
<dbReference type="Gene3D" id="3.40.50.12780">
    <property type="entry name" value="N-terminal domain of ligase-like"/>
    <property type="match status" value="1"/>
</dbReference>
<dbReference type="PROSITE" id="PS00455">
    <property type="entry name" value="AMP_BINDING"/>
    <property type="match status" value="1"/>
</dbReference>
<dbReference type="PANTHER" id="PTHR22754:SF32">
    <property type="entry name" value="DISCO-INTERACTING PROTEIN 2"/>
    <property type="match status" value="1"/>
</dbReference>
<dbReference type="Pfam" id="PF00501">
    <property type="entry name" value="AMP-binding"/>
    <property type="match status" value="1"/>
</dbReference>
<evidence type="ECO:0000256" key="1">
    <source>
        <dbReference type="ARBA" id="ARBA00006432"/>
    </source>
</evidence>
<dbReference type="EC" id="6.2.1.-" evidence="4"/>
<evidence type="ECO:0000313" key="5">
    <source>
        <dbReference type="Proteomes" id="UP000295117"/>
    </source>
</evidence>
<comment type="caution">
    <text evidence="4">The sequence shown here is derived from an EMBL/GenBank/DDBJ whole genome shotgun (WGS) entry which is preliminary data.</text>
</comment>
<dbReference type="GO" id="GO:0016874">
    <property type="term" value="F:ligase activity"/>
    <property type="evidence" value="ECO:0007669"/>
    <property type="project" value="UniProtKB-KW"/>
</dbReference>
<dbReference type="GO" id="GO:0005886">
    <property type="term" value="C:plasma membrane"/>
    <property type="evidence" value="ECO:0007669"/>
    <property type="project" value="TreeGrafter"/>
</dbReference>
<evidence type="ECO:0000313" key="4">
    <source>
        <dbReference type="EMBL" id="TDZ85752.1"/>
    </source>
</evidence>
<dbReference type="InterPro" id="IPR042099">
    <property type="entry name" value="ANL_N_sf"/>
</dbReference>
<protein>
    <submittedName>
        <fullName evidence="4">Long-chain-fatty-acid--AMP ligase FadD32</fullName>
        <ecNumber evidence="4">6.2.1.-</ecNumber>
    </submittedName>
</protein>
<dbReference type="InterPro" id="IPR045851">
    <property type="entry name" value="AMP-bd_C_sf"/>
</dbReference>
<dbReference type="CDD" id="cd05931">
    <property type="entry name" value="FAAL"/>
    <property type="match status" value="1"/>
</dbReference>
<dbReference type="Gene3D" id="3.30.300.30">
    <property type="match status" value="1"/>
</dbReference>
<name>A0A4R8S723_9MYCO</name>
<feature type="domain" description="AMP-dependent synthetase/ligase" evidence="3">
    <location>
        <begin position="39"/>
        <end position="419"/>
    </location>
</feature>
<organism evidence="4 5">
    <name type="scientific">Mycobacteroides salmoniphilum</name>
    <dbReference type="NCBI Taxonomy" id="404941"/>
    <lineage>
        <taxon>Bacteria</taxon>
        <taxon>Bacillati</taxon>
        <taxon>Actinomycetota</taxon>
        <taxon>Actinomycetes</taxon>
        <taxon>Mycobacteriales</taxon>
        <taxon>Mycobacteriaceae</taxon>
        <taxon>Mycobacteroides</taxon>
    </lineage>
</organism>
<evidence type="ECO:0000259" key="3">
    <source>
        <dbReference type="Pfam" id="PF00501"/>
    </source>
</evidence>
<dbReference type="SUPFAM" id="SSF56801">
    <property type="entry name" value="Acetyl-CoA synthetase-like"/>
    <property type="match status" value="1"/>
</dbReference>
<dbReference type="Proteomes" id="UP000295117">
    <property type="component" value="Unassembled WGS sequence"/>
</dbReference>
<evidence type="ECO:0000256" key="2">
    <source>
        <dbReference type="ARBA" id="ARBA00022598"/>
    </source>
</evidence>
<dbReference type="InterPro" id="IPR000873">
    <property type="entry name" value="AMP-dep_synth/lig_dom"/>
</dbReference>
<accession>A0A4R8S723</accession>
<dbReference type="RefSeq" id="WP_134070084.1">
    <property type="nucleotide sequence ID" value="NZ_PECH01000004.1"/>
</dbReference>
<reference evidence="4 5" key="1">
    <citation type="journal article" date="2019" name="Sci. Rep.">
        <title>Extended insight into the Mycobacterium chelonae-abscessus complex through whole genome sequencing of Mycobacterium salmoniphilum outbreak and Mycobacterium salmoniphilum-like strains.</title>
        <authorList>
            <person name="Behra P.R.K."/>
            <person name="Das S."/>
            <person name="Pettersson B.M.F."/>
            <person name="Shirreff L."/>
            <person name="DuCote T."/>
            <person name="Jacobsson K.G."/>
            <person name="Ennis D.G."/>
            <person name="Kirsebom L.A."/>
        </authorList>
    </citation>
    <scope>NUCLEOTIDE SEQUENCE [LARGE SCALE GENOMIC DNA]</scope>
    <source>
        <strain evidence="4 5">DE 4585</strain>
    </source>
</reference>
<comment type="similarity">
    <text evidence="1">Belongs to the ATP-dependent AMP-binding enzyme family.</text>
</comment>
<keyword evidence="2 4" id="KW-0436">Ligase</keyword>
<sequence length="583" mass="62383">MFNIDNPRSLVTALQANAASTTRGLTFIGDDRSEVLVPFAELLGDVARGAGALAAHGIAQGDRVALVVPDTREFVTGFLAIVWLGAIPVPLYPPTSLGKQDAYLDFLESVLSSSGSRGLIAPQWVDEVLNLSATFGAQVAAVVHTETVAAGGDYVDAAPRATDQVTFLQFTSGSTGKPKAVRVTDASLWANAHSFLTNLRCLEAQKYPTERLVSWLPLYHDMGLIGHFLSVVLFGLQATYLPTLAFLRDPGIWLDTVSRHRGTVSFAPNFAFALTVKKAAPPAAGEITWDFSSVRVFGCGAEPINAEVLDAFIEAYGPYGLKQEAVMPAYGMAEATLAIAFDSLASRFQRLPISGAAYRNEGLVVPAAVGDDVLTFVSCGKVLDDRHRVRIIDDAGRELAPGRVGDVQFHGPSVAAGYFENEEATRSAFSADGWLSTGDRGFIVDGNLYVTGRKKDILVVNGRNYDPQQVEWAVEDVPGIRKGNVVAFSVPGDVTEQVVIAAERSGKSEDDDNAAQITKIRRSVSDRTRLALADVVLLQPGQLPKTSSGKVQRSRTRDLYVQGALADSVVATRTHAHAVPITV</sequence>
<gene>
    <name evidence="4" type="ORF">DE4585_01071</name>
</gene>